<reference evidence="1 2" key="1">
    <citation type="submission" date="2024-01" db="EMBL/GenBank/DDBJ databases">
        <title>The genomes of 5 underutilized Papilionoideae crops provide insights into root nodulation and disease resistance.</title>
        <authorList>
            <person name="Yuan L."/>
        </authorList>
    </citation>
    <scope>NUCLEOTIDE SEQUENCE [LARGE SCALE GENOMIC DNA]</scope>
    <source>
        <strain evidence="1">LY-2023</strain>
        <tissue evidence="1">Leaf</tissue>
    </source>
</reference>
<protein>
    <submittedName>
        <fullName evidence="1">Uncharacterized protein</fullName>
    </submittedName>
</protein>
<comment type="caution">
    <text evidence="1">The sequence shown here is derived from an EMBL/GenBank/DDBJ whole genome shotgun (WGS) entry which is preliminary data.</text>
</comment>
<dbReference type="Proteomes" id="UP001359559">
    <property type="component" value="Unassembled WGS sequence"/>
</dbReference>
<sequence>MRSLFQNMVLDYAFLRTTGAPSTQRSKAHFPFRVKRRIKKGWPVKRPVPSRTKFKTMTSVNLDNLVAYLFSALSYLFSLMKLKFISSETQLAVEKKASDAKLRDALELSKRTAEDNNPKF</sequence>
<dbReference type="AlphaFoldDB" id="A0AAN9IRQ2"/>
<gene>
    <name evidence="1" type="ORF">RJT34_19723</name>
</gene>
<evidence type="ECO:0000313" key="2">
    <source>
        <dbReference type="Proteomes" id="UP001359559"/>
    </source>
</evidence>
<dbReference type="EMBL" id="JAYKXN010000005">
    <property type="protein sequence ID" value="KAK7284969.1"/>
    <property type="molecule type" value="Genomic_DNA"/>
</dbReference>
<proteinExistence type="predicted"/>
<evidence type="ECO:0000313" key="1">
    <source>
        <dbReference type="EMBL" id="KAK7284969.1"/>
    </source>
</evidence>
<keyword evidence="2" id="KW-1185">Reference proteome</keyword>
<accession>A0AAN9IRQ2</accession>
<organism evidence="1 2">
    <name type="scientific">Clitoria ternatea</name>
    <name type="common">Butterfly pea</name>
    <dbReference type="NCBI Taxonomy" id="43366"/>
    <lineage>
        <taxon>Eukaryota</taxon>
        <taxon>Viridiplantae</taxon>
        <taxon>Streptophyta</taxon>
        <taxon>Embryophyta</taxon>
        <taxon>Tracheophyta</taxon>
        <taxon>Spermatophyta</taxon>
        <taxon>Magnoliopsida</taxon>
        <taxon>eudicotyledons</taxon>
        <taxon>Gunneridae</taxon>
        <taxon>Pentapetalae</taxon>
        <taxon>rosids</taxon>
        <taxon>fabids</taxon>
        <taxon>Fabales</taxon>
        <taxon>Fabaceae</taxon>
        <taxon>Papilionoideae</taxon>
        <taxon>50 kb inversion clade</taxon>
        <taxon>NPAAA clade</taxon>
        <taxon>indigoferoid/millettioid clade</taxon>
        <taxon>Phaseoleae</taxon>
        <taxon>Clitoria</taxon>
    </lineage>
</organism>
<name>A0AAN9IRQ2_CLITE</name>